<accession>A0ABS6NB55</accession>
<dbReference type="RefSeq" id="WP_217779357.1">
    <property type="nucleotide sequence ID" value="NZ_JAHRWL010000002.1"/>
</dbReference>
<comment type="caution">
    <text evidence="2">The sequence shown here is derived from an EMBL/GenBank/DDBJ whole genome shotgun (WGS) entry which is preliminary data.</text>
</comment>
<keyword evidence="1" id="KW-1133">Transmembrane helix</keyword>
<dbReference type="EMBL" id="JAHRWL010000002">
    <property type="protein sequence ID" value="MBV2361018.1"/>
    <property type="molecule type" value="Genomic_DNA"/>
</dbReference>
<protein>
    <recommendedName>
        <fullName evidence="4">Yip1 domain-containing protein</fullName>
    </recommendedName>
</protein>
<evidence type="ECO:0000313" key="2">
    <source>
        <dbReference type="EMBL" id="MBV2361018.1"/>
    </source>
</evidence>
<feature type="transmembrane region" description="Helical" evidence="1">
    <location>
        <begin position="80"/>
        <end position="105"/>
    </location>
</feature>
<evidence type="ECO:0000256" key="1">
    <source>
        <dbReference type="SAM" id="Phobius"/>
    </source>
</evidence>
<evidence type="ECO:0008006" key="4">
    <source>
        <dbReference type="Google" id="ProtNLM"/>
    </source>
</evidence>
<keyword evidence="1" id="KW-0472">Membrane</keyword>
<sequence length="176" mass="19017">MKRSFRKQTQDDFRQRVKRIDPVYAGGGLVPAKDTTPRRPVLSVLMGFAWVYIVITVANNRDTIEISLTQGALDPRLHSWVFGALAALLMISAVMLGIHVLRFFAKSAAKRGNSGSVLAGALGAVLLIYTPPGVWDAGFRMLDSNSRGVLQSATQTLGDALPGVDFNKAIFVSSRG</sequence>
<feature type="transmembrane region" description="Helical" evidence="1">
    <location>
        <begin position="41"/>
        <end position="60"/>
    </location>
</feature>
<gene>
    <name evidence="2" type="ORF">KUH32_14735</name>
</gene>
<proteinExistence type="predicted"/>
<keyword evidence="1" id="KW-0812">Transmembrane</keyword>
<name>A0ABS6NB55_9RHOB</name>
<organism evidence="2 3">
    <name type="scientific">Thalassococcus arenae</name>
    <dbReference type="NCBI Taxonomy" id="2851652"/>
    <lineage>
        <taxon>Bacteria</taxon>
        <taxon>Pseudomonadati</taxon>
        <taxon>Pseudomonadota</taxon>
        <taxon>Alphaproteobacteria</taxon>
        <taxon>Rhodobacterales</taxon>
        <taxon>Roseobacteraceae</taxon>
        <taxon>Thalassococcus</taxon>
    </lineage>
</organism>
<dbReference type="Proteomes" id="UP001166293">
    <property type="component" value="Unassembled WGS sequence"/>
</dbReference>
<evidence type="ECO:0000313" key="3">
    <source>
        <dbReference type="Proteomes" id="UP001166293"/>
    </source>
</evidence>
<keyword evidence="3" id="KW-1185">Reference proteome</keyword>
<reference evidence="2" key="1">
    <citation type="submission" date="2021-06" db="EMBL/GenBank/DDBJ databases">
        <title>Thalassococcus sp. CAU 1522 isolated from sea sand, Republic of Korea.</title>
        <authorList>
            <person name="Kim W."/>
        </authorList>
    </citation>
    <scope>NUCLEOTIDE SEQUENCE</scope>
    <source>
        <strain evidence="2">CAU 1522</strain>
    </source>
</reference>
<feature type="transmembrane region" description="Helical" evidence="1">
    <location>
        <begin position="117"/>
        <end position="135"/>
    </location>
</feature>